<feature type="region of interest" description="Disordered" evidence="8">
    <location>
        <begin position="135"/>
        <end position="165"/>
    </location>
</feature>
<dbReference type="GO" id="GO:0006820">
    <property type="term" value="P:monoatomic anion transport"/>
    <property type="evidence" value="ECO:0007669"/>
    <property type="project" value="TreeGrafter"/>
</dbReference>
<keyword evidence="3" id="KW-0813">Transport</keyword>
<dbReference type="Proteomes" id="UP000317650">
    <property type="component" value="Chromosome 7"/>
</dbReference>
<feature type="transmembrane region" description="Helical" evidence="9">
    <location>
        <begin position="295"/>
        <end position="315"/>
    </location>
</feature>
<feature type="transmembrane region" description="Helical" evidence="9">
    <location>
        <begin position="180"/>
        <end position="200"/>
    </location>
</feature>
<dbReference type="STRING" id="52838.A0A4V4H6Q9"/>
<keyword evidence="12" id="KW-1185">Reference proteome</keyword>
<dbReference type="GO" id="GO:0005886">
    <property type="term" value="C:plasma membrane"/>
    <property type="evidence" value="ECO:0007669"/>
    <property type="project" value="UniProtKB-UniRule"/>
</dbReference>
<comment type="subcellular location">
    <subcellularLocation>
        <location evidence="1">Membrane</location>
        <topology evidence="1">Multi-pass membrane protein</topology>
    </subcellularLocation>
</comment>
<comment type="caution">
    <text evidence="11">The sequence shown here is derived from an EMBL/GenBank/DDBJ whole genome shotgun (WGS) entry which is preliminary data.</text>
</comment>
<gene>
    <name evidence="11" type="ORF">C4D60_Mb07t17140</name>
</gene>
<dbReference type="InterPro" id="IPR023408">
    <property type="entry name" value="MscS_beta-dom_sf"/>
</dbReference>
<reference evidence="11 12" key="1">
    <citation type="journal article" date="2019" name="Nat. Plants">
        <title>Genome sequencing of Musa balbisiana reveals subgenome evolution and function divergence in polyploid bananas.</title>
        <authorList>
            <person name="Yao X."/>
        </authorList>
    </citation>
    <scope>NUCLEOTIDE SEQUENCE [LARGE SCALE GENOMIC DNA]</scope>
    <source>
        <strain evidence="12">cv. DH-PKW</strain>
        <tissue evidence="11">Leaves</tissue>
    </source>
</reference>
<dbReference type="Pfam" id="PF00924">
    <property type="entry name" value="MS_channel_2nd"/>
    <property type="match status" value="1"/>
</dbReference>
<feature type="compositionally biased region" description="Polar residues" evidence="8">
    <location>
        <begin position="62"/>
        <end position="78"/>
    </location>
</feature>
<evidence type="ECO:0000259" key="10">
    <source>
        <dbReference type="Pfam" id="PF00924"/>
    </source>
</evidence>
<accession>A0A4V4H6Q9</accession>
<feature type="domain" description="Mechanosensitive ion channel MscS" evidence="10">
    <location>
        <begin position="581"/>
        <end position="637"/>
    </location>
</feature>
<keyword evidence="6 7" id="KW-0472">Membrane</keyword>
<dbReference type="PANTHER" id="PTHR31618:SF7">
    <property type="entry name" value="MECHANOSENSITIVE ION CHANNEL PROTEIN"/>
    <property type="match status" value="1"/>
</dbReference>
<feature type="compositionally biased region" description="Polar residues" evidence="8">
    <location>
        <begin position="86"/>
        <end position="98"/>
    </location>
</feature>
<feature type="region of interest" description="Disordered" evidence="8">
    <location>
        <begin position="38"/>
        <end position="98"/>
    </location>
</feature>
<evidence type="ECO:0000256" key="2">
    <source>
        <dbReference type="ARBA" id="ARBA00008017"/>
    </source>
</evidence>
<dbReference type="InterPro" id="IPR016688">
    <property type="entry name" value="MscS-like_plants/fungi"/>
</dbReference>
<protein>
    <recommendedName>
        <fullName evidence="7">Mechanosensitive ion channel protein</fullName>
    </recommendedName>
</protein>
<dbReference type="PIRSF" id="PIRSF017209">
    <property type="entry name" value="Memb_At2g17000_prd"/>
    <property type="match status" value="1"/>
</dbReference>
<feature type="transmembrane region" description="Helical" evidence="9">
    <location>
        <begin position="12"/>
        <end position="33"/>
    </location>
</feature>
<evidence type="ECO:0000256" key="6">
    <source>
        <dbReference type="ARBA" id="ARBA00023136"/>
    </source>
</evidence>
<proteinExistence type="inferred from homology"/>
<keyword evidence="5 9" id="KW-1133">Transmembrane helix</keyword>
<dbReference type="GO" id="GO:0050982">
    <property type="term" value="P:detection of mechanical stimulus"/>
    <property type="evidence" value="ECO:0007669"/>
    <property type="project" value="TreeGrafter"/>
</dbReference>
<keyword evidence="4 9" id="KW-0812">Transmembrane</keyword>
<dbReference type="FunFam" id="2.30.30.60:FF:000003">
    <property type="entry name" value="Predicted mechanosensitive ion channel"/>
    <property type="match status" value="1"/>
</dbReference>
<evidence type="ECO:0000256" key="4">
    <source>
        <dbReference type="ARBA" id="ARBA00022692"/>
    </source>
</evidence>
<name>A0A4V4H6Q9_MUSBA</name>
<comment type="similarity">
    <text evidence="2 7">Belongs to the MscS (TC 1.A.23) family.</text>
</comment>
<evidence type="ECO:0000313" key="11">
    <source>
        <dbReference type="EMBL" id="THU60856.1"/>
    </source>
</evidence>
<evidence type="ECO:0000256" key="1">
    <source>
        <dbReference type="ARBA" id="ARBA00004141"/>
    </source>
</evidence>
<evidence type="ECO:0000256" key="9">
    <source>
        <dbReference type="SAM" id="Phobius"/>
    </source>
</evidence>
<organism evidence="11 12">
    <name type="scientific">Musa balbisiana</name>
    <name type="common">Banana</name>
    <dbReference type="NCBI Taxonomy" id="52838"/>
    <lineage>
        <taxon>Eukaryota</taxon>
        <taxon>Viridiplantae</taxon>
        <taxon>Streptophyta</taxon>
        <taxon>Embryophyta</taxon>
        <taxon>Tracheophyta</taxon>
        <taxon>Spermatophyta</taxon>
        <taxon>Magnoliopsida</taxon>
        <taxon>Liliopsida</taxon>
        <taxon>Zingiberales</taxon>
        <taxon>Musaceae</taxon>
        <taxon>Musa</taxon>
    </lineage>
</organism>
<dbReference type="Gene3D" id="2.30.30.60">
    <property type="match status" value="1"/>
</dbReference>
<dbReference type="PANTHER" id="PTHR31618">
    <property type="entry name" value="MECHANOSENSITIVE ION CHANNEL PROTEIN 5"/>
    <property type="match status" value="1"/>
</dbReference>
<evidence type="ECO:0000256" key="5">
    <source>
        <dbReference type="ARBA" id="ARBA00022989"/>
    </source>
</evidence>
<dbReference type="EMBL" id="PYDT01000005">
    <property type="protein sequence ID" value="THU60856.1"/>
    <property type="molecule type" value="Genomic_DNA"/>
</dbReference>
<evidence type="ECO:0000256" key="7">
    <source>
        <dbReference type="PIRNR" id="PIRNR017209"/>
    </source>
</evidence>
<evidence type="ECO:0000256" key="8">
    <source>
        <dbReference type="SAM" id="MobiDB-lite"/>
    </source>
</evidence>
<sequence length="759" mass="85302">MDPEKGSSEDMQMAVVLMIPGEGAAAAAAVALASSGEAIRDPKVEPSEDFSSDANAGEPKSPSRTGSVSPEIAESSSLPKKPRRAPQTQSLVRRSSISKPKSRFVDQCFPPTAISVGDGCSSAYDRVLGSPHHGSPNSKAFGLLTTPSHAEDEEEEEDDFKKQQFSDGGATRRKWKIRVLMEWAILILAMACLATSLTINRLQEFVIWGLEIWKWCLMVIVICCGRLVTYWLVTIVVFLIERNFLFRKKVLYFVYGLKDCVRICIWFGLILVAWGVVFCQGIPGSPKTMKALNYVSRALSSLLIGSVLWLVKILLVKTLASSFHMNTFFDRIQESIFHQYVLQMLSGPPLMELAEKVGGARVTSHLSFRSTRKVKGKGKEGEGIGVIDVRKLQRMGHKKVSAWTMKGLINVIRGTSLSTISNSIESFGEEVSEQKDKEITSEWEAKAAAFQIFENVARPGYKYIDEEDLLRFLTKEELTYVLPLFEGAVETRKIKKSALRNWVVKAYLERKSLAYSLNDTRTAVKQLHKIANVIVTILIIIVILVLMGFATMQVLVFISSQLLLVAFVFGNTCKTIFEAIIFVFIMHPFDVGDRCVVDGVQMIVEEMNILTTVFLRYDNGKTYYPNYVLLRKPITNFFRSPDMNDSIEFSIDVSTSLETLEAIKSKIKVYIDSRPNHWHPNHSIVVKDIVNINKMDMTLNVCHTMNYQNIVEKNNRRSDLVLELKRIFEELSVQYHLLPQEVQLSYAGSTPLPLANGSI</sequence>
<dbReference type="InterPro" id="IPR010920">
    <property type="entry name" value="LSM_dom_sf"/>
</dbReference>
<dbReference type="GO" id="GO:0008381">
    <property type="term" value="F:mechanosensitive monoatomic ion channel activity"/>
    <property type="evidence" value="ECO:0007669"/>
    <property type="project" value="TreeGrafter"/>
</dbReference>
<evidence type="ECO:0000313" key="12">
    <source>
        <dbReference type="Proteomes" id="UP000317650"/>
    </source>
</evidence>
<feature type="transmembrane region" description="Helical" evidence="9">
    <location>
        <begin position="530"/>
        <end position="556"/>
    </location>
</feature>
<evidence type="ECO:0000256" key="3">
    <source>
        <dbReference type="ARBA" id="ARBA00022448"/>
    </source>
</evidence>
<dbReference type="SUPFAM" id="SSF50182">
    <property type="entry name" value="Sm-like ribonucleoproteins"/>
    <property type="match status" value="1"/>
</dbReference>
<feature type="transmembrane region" description="Helical" evidence="9">
    <location>
        <begin position="260"/>
        <end position="283"/>
    </location>
</feature>
<dbReference type="InterPro" id="IPR006685">
    <property type="entry name" value="MscS_channel_2nd"/>
</dbReference>
<feature type="transmembrane region" description="Helical" evidence="9">
    <location>
        <begin position="562"/>
        <end position="585"/>
    </location>
</feature>
<dbReference type="AlphaFoldDB" id="A0A4V4H6Q9"/>
<feature type="transmembrane region" description="Helical" evidence="9">
    <location>
        <begin position="212"/>
        <end position="240"/>
    </location>
</feature>